<keyword evidence="9" id="KW-0819">tRNA processing</keyword>
<dbReference type="PROSITE" id="PS50126">
    <property type="entry name" value="S1"/>
    <property type="match status" value="1"/>
</dbReference>
<evidence type="ECO:0000256" key="2">
    <source>
        <dbReference type="ARBA" id="ARBA00004496"/>
    </source>
</evidence>
<dbReference type="CDD" id="cd04453">
    <property type="entry name" value="S1_RNase_E"/>
    <property type="match status" value="1"/>
</dbReference>
<evidence type="ECO:0000256" key="4">
    <source>
        <dbReference type="ARBA" id="ARBA00017719"/>
    </source>
</evidence>
<dbReference type="AlphaFoldDB" id="A0A7C9N492"/>
<dbReference type="GO" id="GO:0019843">
    <property type="term" value="F:rRNA binding"/>
    <property type="evidence" value="ECO:0007669"/>
    <property type="project" value="UniProtKB-KW"/>
</dbReference>
<dbReference type="RefSeq" id="WP_160963809.1">
    <property type="nucleotide sequence ID" value="NZ_WVUD01000058.1"/>
</dbReference>
<dbReference type="Pfam" id="PF10150">
    <property type="entry name" value="RNase_E_G"/>
    <property type="match status" value="1"/>
</dbReference>
<evidence type="ECO:0000256" key="6">
    <source>
        <dbReference type="ARBA" id="ARBA00022490"/>
    </source>
</evidence>
<keyword evidence="11" id="KW-0479">Metal-binding</keyword>
<keyword evidence="7" id="KW-0997">Cell inner membrane</keyword>
<keyword evidence="5" id="KW-1003">Cell membrane</keyword>
<organism evidence="19 20">
    <name type="scientific">Solidesulfovibrio aerotolerans</name>
    <dbReference type="NCBI Taxonomy" id="295255"/>
    <lineage>
        <taxon>Bacteria</taxon>
        <taxon>Pseudomonadati</taxon>
        <taxon>Thermodesulfobacteriota</taxon>
        <taxon>Desulfovibrionia</taxon>
        <taxon>Desulfovibrionales</taxon>
        <taxon>Desulfovibrionaceae</taxon>
        <taxon>Solidesulfovibrio</taxon>
    </lineage>
</organism>
<dbReference type="InterPro" id="IPR048583">
    <property type="entry name" value="RNase_E_G_thioredoxin-like"/>
</dbReference>
<comment type="caution">
    <text evidence="19">The sequence shown here is derived from an EMBL/GenBank/DDBJ whole genome shotgun (WGS) entry which is preliminary data.</text>
</comment>
<keyword evidence="12" id="KW-0699">rRNA-binding</keyword>
<evidence type="ECO:0000256" key="17">
    <source>
        <dbReference type="ARBA" id="ARBA00023136"/>
    </source>
</evidence>
<keyword evidence="10" id="KW-0540">Nuclease</keyword>
<dbReference type="EMBL" id="WVUD01000058">
    <property type="protein sequence ID" value="MYL85131.1"/>
    <property type="molecule type" value="Genomic_DNA"/>
</dbReference>
<name>A0A7C9N492_9BACT</name>
<dbReference type="PANTHER" id="PTHR30001">
    <property type="entry name" value="RIBONUCLEASE"/>
    <property type="match status" value="1"/>
</dbReference>
<evidence type="ECO:0000256" key="7">
    <source>
        <dbReference type="ARBA" id="ARBA00022519"/>
    </source>
</evidence>
<dbReference type="Proteomes" id="UP000482487">
    <property type="component" value="Unassembled WGS sequence"/>
</dbReference>
<evidence type="ECO:0000256" key="15">
    <source>
        <dbReference type="ARBA" id="ARBA00022842"/>
    </source>
</evidence>
<dbReference type="GO" id="GO:0004540">
    <property type="term" value="F:RNA nuclease activity"/>
    <property type="evidence" value="ECO:0007669"/>
    <property type="project" value="InterPro"/>
</dbReference>
<evidence type="ECO:0000256" key="14">
    <source>
        <dbReference type="ARBA" id="ARBA00022801"/>
    </source>
</evidence>
<dbReference type="Pfam" id="PF20833">
    <property type="entry name" value="RNase_E_G_Thio"/>
    <property type="match status" value="1"/>
</dbReference>
<keyword evidence="6" id="KW-0963">Cytoplasm</keyword>
<dbReference type="OrthoDB" id="9804278at2"/>
<dbReference type="GO" id="GO:0046872">
    <property type="term" value="F:metal ion binding"/>
    <property type="evidence" value="ECO:0007669"/>
    <property type="project" value="UniProtKB-KW"/>
</dbReference>
<dbReference type="Gene3D" id="2.40.50.140">
    <property type="entry name" value="Nucleic acid-binding proteins"/>
    <property type="match status" value="1"/>
</dbReference>
<evidence type="ECO:0000256" key="13">
    <source>
        <dbReference type="ARBA" id="ARBA00022759"/>
    </source>
</evidence>
<dbReference type="GO" id="GO:0006364">
    <property type="term" value="P:rRNA processing"/>
    <property type="evidence" value="ECO:0007669"/>
    <property type="project" value="UniProtKB-KW"/>
</dbReference>
<protein>
    <recommendedName>
        <fullName evidence="4">Ribonuclease G</fullName>
    </recommendedName>
</protein>
<keyword evidence="14" id="KW-0378">Hydrolase</keyword>
<evidence type="ECO:0000256" key="10">
    <source>
        <dbReference type="ARBA" id="ARBA00022722"/>
    </source>
</evidence>
<evidence type="ECO:0000256" key="3">
    <source>
        <dbReference type="ARBA" id="ARBA00005663"/>
    </source>
</evidence>
<evidence type="ECO:0000256" key="1">
    <source>
        <dbReference type="ARBA" id="ARBA00001946"/>
    </source>
</evidence>
<evidence type="ECO:0000259" key="18">
    <source>
        <dbReference type="PROSITE" id="PS50126"/>
    </source>
</evidence>
<dbReference type="PANTHER" id="PTHR30001:SF1">
    <property type="entry name" value="RIBONUCLEASE E_G-LIKE PROTEIN, CHLOROPLASTIC"/>
    <property type="match status" value="1"/>
</dbReference>
<evidence type="ECO:0000256" key="12">
    <source>
        <dbReference type="ARBA" id="ARBA00022730"/>
    </source>
</evidence>
<dbReference type="Gene3D" id="3.40.1260.20">
    <property type="entry name" value="Ribonuclease E, catalytic domain"/>
    <property type="match status" value="1"/>
</dbReference>
<dbReference type="InterPro" id="IPR004659">
    <property type="entry name" value="RNase_E/G"/>
</dbReference>
<evidence type="ECO:0000256" key="9">
    <source>
        <dbReference type="ARBA" id="ARBA00022694"/>
    </source>
</evidence>
<dbReference type="GO" id="GO:0004519">
    <property type="term" value="F:endonuclease activity"/>
    <property type="evidence" value="ECO:0007669"/>
    <property type="project" value="UniProtKB-KW"/>
</dbReference>
<keyword evidence="8" id="KW-0698">rRNA processing</keyword>
<keyword evidence="20" id="KW-1185">Reference proteome</keyword>
<evidence type="ECO:0000256" key="16">
    <source>
        <dbReference type="ARBA" id="ARBA00022884"/>
    </source>
</evidence>
<feature type="domain" description="S1 motif" evidence="18">
    <location>
        <begin position="48"/>
        <end position="131"/>
    </location>
</feature>
<sequence length="488" mass="55496">MEQSKGKKRKQKMFISVLPGEQVEVAVAEDGLLLEYYVEMVHQAKTRGHIYKGKIHNIDPALQAAFINYGAERNGFLQIDEVHPEYYQIVQSGDRRPKYPPIQKALKKNQELLVQVVKEPTGHKGAFLTTYLSLPGRYFVLTPGREQRGVSRKIEDEAERKRLKEVISGLKLDEGLGLIVRTAAMAQSKTSLERDLSYLKRLWKEVRQRGTTASTPSLIYEELDLSSRAVRDYLTDDVGEIWVDEPETAKRVAEMAALVYPRRPGIVKGHSDIDIPLWDRFNLRKQIEQLYGREVTLPSGGVLVFDHAEALTAVDINSGKIGGESNFREMALKTNVEASEEVARQLRLRDIGGQVVIDFIEMKDRKHVAEVEKTLRAAFKNDRARTDVGRISRFGLLEIVRQRLGSSALSITSEPCPCCNGSGQRRNHEWQALTVLKEIYRQLRKDTTQEAVTAKVSEELALYMLNNKRVRLSAMEEEFKKKINIHAL</sequence>
<comment type="similarity">
    <text evidence="3">Belongs to the RNase E/G family. RNase G subfamily.</text>
</comment>
<keyword evidence="17" id="KW-0472">Membrane</keyword>
<keyword evidence="15" id="KW-0460">Magnesium</keyword>
<dbReference type="NCBIfam" id="TIGR00757">
    <property type="entry name" value="RNaseEG"/>
    <property type="match status" value="1"/>
</dbReference>
<comment type="cofactor">
    <cofactor evidence="1">
        <name>Mg(2+)</name>
        <dbReference type="ChEBI" id="CHEBI:18420"/>
    </cofactor>
</comment>
<dbReference type="GO" id="GO:0016787">
    <property type="term" value="F:hydrolase activity"/>
    <property type="evidence" value="ECO:0007669"/>
    <property type="project" value="UniProtKB-KW"/>
</dbReference>
<dbReference type="GO" id="GO:0008033">
    <property type="term" value="P:tRNA processing"/>
    <property type="evidence" value="ECO:0007669"/>
    <property type="project" value="UniProtKB-KW"/>
</dbReference>
<dbReference type="InterPro" id="IPR019307">
    <property type="entry name" value="RNA-bd_AU-1/RNase_E/G"/>
</dbReference>
<evidence type="ECO:0000313" key="20">
    <source>
        <dbReference type="Proteomes" id="UP000482487"/>
    </source>
</evidence>
<evidence type="ECO:0000313" key="19">
    <source>
        <dbReference type="EMBL" id="MYL85131.1"/>
    </source>
</evidence>
<comment type="subcellular location">
    <subcellularLocation>
        <location evidence="2">Cytoplasm</location>
    </subcellularLocation>
</comment>
<accession>A0A7C9N492</accession>
<gene>
    <name evidence="19" type="ORF">GTA51_18660</name>
</gene>
<proteinExistence type="inferred from homology"/>
<dbReference type="GO" id="GO:0005737">
    <property type="term" value="C:cytoplasm"/>
    <property type="evidence" value="ECO:0007669"/>
    <property type="project" value="UniProtKB-SubCell"/>
</dbReference>
<dbReference type="InterPro" id="IPR012340">
    <property type="entry name" value="NA-bd_OB-fold"/>
</dbReference>
<evidence type="ECO:0000256" key="11">
    <source>
        <dbReference type="ARBA" id="ARBA00022723"/>
    </source>
</evidence>
<evidence type="ECO:0000256" key="8">
    <source>
        <dbReference type="ARBA" id="ARBA00022552"/>
    </source>
</evidence>
<dbReference type="InterPro" id="IPR003029">
    <property type="entry name" value="S1_domain"/>
</dbReference>
<reference evidence="19 20" key="1">
    <citation type="submission" date="2020-01" db="EMBL/GenBank/DDBJ databases">
        <title>Genome sequence of Desulfovibrio aerotolerans DSM 16695(T).</title>
        <authorList>
            <person name="Karnachuk O."/>
            <person name="Avakyan M."/>
            <person name="Mardanov A."/>
            <person name="Kadnikov V."/>
            <person name="Ravin N."/>
        </authorList>
    </citation>
    <scope>NUCLEOTIDE SEQUENCE [LARGE SCALE GENOMIC DNA]</scope>
    <source>
        <strain evidence="19 20">DSM 16695</strain>
    </source>
</reference>
<evidence type="ECO:0000256" key="5">
    <source>
        <dbReference type="ARBA" id="ARBA00022475"/>
    </source>
</evidence>
<dbReference type="SUPFAM" id="SSF50249">
    <property type="entry name" value="Nucleic acid-binding proteins"/>
    <property type="match status" value="1"/>
</dbReference>
<keyword evidence="16" id="KW-0694">RNA-binding</keyword>
<dbReference type="SMART" id="SM00316">
    <property type="entry name" value="S1"/>
    <property type="match status" value="1"/>
</dbReference>
<keyword evidence="13" id="KW-0255">Endonuclease</keyword>